<accession>A0A451G407</accession>
<evidence type="ECO:0000259" key="2">
    <source>
        <dbReference type="Pfam" id="PF02698"/>
    </source>
</evidence>
<keyword evidence="1" id="KW-0812">Transmembrane</keyword>
<dbReference type="GO" id="GO:0005886">
    <property type="term" value="C:plasma membrane"/>
    <property type="evidence" value="ECO:0007669"/>
    <property type="project" value="TreeGrafter"/>
</dbReference>
<keyword evidence="1" id="KW-1133">Transmembrane helix</keyword>
<protein>
    <submittedName>
        <fullName evidence="3">YdcF family protein</fullName>
    </submittedName>
</protein>
<sequence>MRLTSSASQQGVDWDGLLMLVLSTLFILTTLGLSWLWLIFKTYRTAQQAPTPSQIQRPLIVFGKQLRHNQIDNDYRARLQRVLALQTDQPIFVLGGITAPNSVSEAKAGETFLRQHQPDLKPQLILEEASRNTLENLKQARLFLTRQDNPLQVALLSNRYHLYRCQALAQGLGFDVTLVAAEDRFDGHWTNCYKIFMEAFFSHWYHTGARVSRWLNNKRMLAKIH</sequence>
<dbReference type="Pfam" id="PF02698">
    <property type="entry name" value="DUF218"/>
    <property type="match status" value="1"/>
</dbReference>
<dbReference type="InterPro" id="IPR014729">
    <property type="entry name" value="Rossmann-like_a/b/a_fold"/>
</dbReference>
<evidence type="ECO:0000256" key="1">
    <source>
        <dbReference type="SAM" id="Phobius"/>
    </source>
</evidence>
<evidence type="ECO:0000313" key="3">
    <source>
        <dbReference type="EMBL" id="QAB14187.1"/>
    </source>
</evidence>
<proteinExistence type="predicted"/>
<dbReference type="Proteomes" id="UP000285478">
    <property type="component" value="Chromosome"/>
</dbReference>
<dbReference type="KEGG" id="htr:EPV75_00115"/>
<dbReference type="CDD" id="cd06259">
    <property type="entry name" value="YdcF-like"/>
    <property type="match status" value="1"/>
</dbReference>
<dbReference type="PANTHER" id="PTHR30336:SF20">
    <property type="entry name" value="DUF218 DOMAIN-CONTAINING PROTEIN"/>
    <property type="match status" value="1"/>
</dbReference>
<dbReference type="EMBL" id="CP035033">
    <property type="protein sequence ID" value="QAB14187.1"/>
    <property type="molecule type" value="Genomic_DNA"/>
</dbReference>
<dbReference type="PANTHER" id="PTHR30336">
    <property type="entry name" value="INNER MEMBRANE PROTEIN, PROBABLE PERMEASE"/>
    <property type="match status" value="1"/>
</dbReference>
<gene>
    <name evidence="3" type="ORF">EPV75_00115</name>
</gene>
<dbReference type="AlphaFoldDB" id="A0A451G407"/>
<organism evidence="3 4">
    <name type="scientific">Hydrogenovibrio thermophilus</name>
    <dbReference type="NCBI Taxonomy" id="265883"/>
    <lineage>
        <taxon>Bacteria</taxon>
        <taxon>Pseudomonadati</taxon>
        <taxon>Pseudomonadota</taxon>
        <taxon>Gammaproteobacteria</taxon>
        <taxon>Thiotrichales</taxon>
        <taxon>Piscirickettsiaceae</taxon>
        <taxon>Hydrogenovibrio</taxon>
    </lineage>
</organism>
<keyword evidence="1" id="KW-0472">Membrane</keyword>
<dbReference type="InterPro" id="IPR051599">
    <property type="entry name" value="Cell_Envelope_Assoc"/>
</dbReference>
<feature type="domain" description="DUF218" evidence="2">
    <location>
        <begin position="60"/>
        <end position="188"/>
    </location>
</feature>
<feature type="transmembrane region" description="Helical" evidence="1">
    <location>
        <begin position="20"/>
        <end position="40"/>
    </location>
</feature>
<dbReference type="Gene3D" id="3.40.50.620">
    <property type="entry name" value="HUPs"/>
    <property type="match status" value="1"/>
</dbReference>
<dbReference type="InterPro" id="IPR003848">
    <property type="entry name" value="DUF218"/>
</dbReference>
<evidence type="ECO:0000313" key="4">
    <source>
        <dbReference type="Proteomes" id="UP000285478"/>
    </source>
</evidence>
<dbReference type="RefSeq" id="WP_128384046.1">
    <property type="nucleotide sequence ID" value="NZ_CP035033.1"/>
</dbReference>
<keyword evidence="4" id="KW-1185">Reference proteome</keyword>
<name>A0A451G407_9GAMM</name>
<reference evidence="3 4" key="1">
    <citation type="journal article" date="2018" name="Environ. Microbiol.">
        <title>Genomes of ubiquitous marine and hypersaline Hydrogenovibrio, Thiomicrorhabdus and Thiomicrospira spp. encode a diversity of mechanisms to sustain chemolithoautotrophy in heterogeneous environments.</title>
        <authorList>
            <person name="Scott K.M."/>
            <person name="Williams J."/>
            <person name="Porter C.M.B."/>
            <person name="Russel S."/>
            <person name="Harmer T.L."/>
            <person name="Paul J.H."/>
            <person name="Antonen K.M."/>
            <person name="Bridges M.K."/>
            <person name="Camper G.J."/>
            <person name="Campla C.K."/>
            <person name="Casella L.G."/>
            <person name="Chase E."/>
            <person name="Conrad J.W."/>
            <person name="Cruz M.C."/>
            <person name="Dunlap D.S."/>
            <person name="Duran L."/>
            <person name="Fahsbender E.M."/>
            <person name="Goldsmith D.B."/>
            <person name="Keeley R.F."/>
            <person name="Kondoff M.R."/>
            <person name="Kussy B.I."/>
            <person name="Lane M.K."/>
            <person name="Lawler S."/>
            <person name="Leigh B.A."/>
            <person name="Lewis C."/>
            <person name="Lostal L.M."/>
            <person name="Marking D."/>
            <person name="Mancera P.A."/>
            <person name="McClenthan E.C."/>
            <person name="McIntyre E.A."/>
            <person name="Mine J.A."/>
            <person name="Modi S."/>
            <person name="Moore B.D."/>
            <person name="Morgan W.A."/>
            <person name="Nelson K.M."/>
            <person name="Nguyen K.N."/>
            <person name="Ogburn N."/>
            <person name="Parrino D.G."/>
            <person name="Pedapudi A.D."/>
            <person name="Pelham R.P."/>
            <person name="Preece A.M."/>
            <person name="Rampersad E.A."/>
            <person name="Richardson J.C."/>
            <person name="Rodgers C.M."/>
            <person name="Schaffer B.L."/>
            <person name="Sheridan N.E."/>
            <person name="Solone M.R."/>
            <person name="Staley Z.R."/>
            <person name="Tabuchi M."/>
            <person name="Waide R.J."/>
            <person name="Wanjugi P.W."/>
            <person name="Young S."/>
            <person name="Clum A."/>
            <person name="Daum C."/>
            <person name="Huntemann M."/>
            <person name="Ivanova N."/>
            <person name="Kyrpides N."/>
            <person name="Mikhailova N."/>
            <person name="Palaniappan K."/>
            <person name="Pillay M."/>
            <person name="Reddy T.B.K."/>
            <person name="Shapiro N."/>
            <person name="Stamatis D."/>
            <person name="Varghese N."/>
            <person name="Woyke T."/>
            <person name="Boden R."/>
            <person name="Freyermuth S.K."/>
            <person name="Kerfeld C.A."/>
        </authorList>
    </citation>
    <scope>NUCLEOTIDE SEQUENCE [LARGE SCALE GENOMIC DNA]</scope>
    <source>
        <strain evidence="3 4">JR-2</strain>
    </source>
</reference>